<dbReference type="PANTHER" id="PTHR45672">
    <property type="entry name" value="PROTEIN DISULFIDE-ISOMERASE C17H9.14C-RELATED"/>
    <property type="match status" value="1"/>
</dbReference>
<keyword evidence="4 10" id="KW-0732">Signal</keyword>
<evidence type="ECO:0000256" key="5">
    <source>
        <dbReference type="ARBA" id="ARBA00022737"/>
    </source>
</evidence>
<evidence type="ECO:0000256" key="10">
    <source>
        <dbReference type="SAM" id="SignalP"/>
    </source>
</evidence>
<evidence type="ECO:0000313" key="13">
    <source>
        <dbReference type="Proteomes" id="UP000887229"/>
    </source>
</evidence>
<dbReference type="EMBL" id="MU251251">
    <property type="protein sequence ID" value="KAG9255353.1"/>
    <property type="molecule type" value="Genomic_DNA"/>
</dbReference>
<dbReference type="PRINTS" id="PR00421">
    <property type="entry name" value="THIOREDOXIN"/>
</dbReference>
<dbReference type="InterPro" id="IPR005788">
    <property type="entry name" value="PDI_thioredoxin-like_dom"/>
</dbReference>
<dbReference type="InterPro" id="IPR051063">
    <property type="entry name" value="PDI"/>
</dbReference>
<dbReference type="CDD" id="cd02998">
    <property type="entry name" value="PDI_a_ERp38"/>
    <property type="match status" value="2"/>
</dbReference>
<evidence type="ECO:0000256" key="3">
    <source>
        <dbReference type="ARBA" id="ARBA00012723"/>
    </source>
</evidence>
<dbReference type="InterPro" id="IPR036249">
    <property type="entry name" value="Thioredoxin-like_sf"/>
</dbReference>
<dbReference type="FunFam" id="3.40.30.10:FF:000032">
    <property type="entry name" value="Protein disulfide-isomerase A6 homolog"/>
    <property type="match status" value="1"/>
</dbReference>
<evidence type="ECO:0000256" key="8">
    <source>
        <dbReference type="ARBA" id="ARBA00023284"/>
    </source>
</evidence>
<keyword evidence="6" id="KW-1015">Disulfide bond</keyword>
<evidence type="ECO:0000259" key="11">
    <source>
        <dbReference type="PROSITE" id="PS51352"/>
    </source>
</evidence>
<feature type="domain" description="Thioredoxin" evidence="11">
    <location>
        <begin position="139"/>
        <end position="250"/>
    </location>
</feature>
<evidence type="ECO:0000256" key="9">
    <source>
        <dbReference type="RuleBase" id="RU004208"/>
    </source>
</evidence>
<dbReference type="InterPro" id="IPR011679">
    <property type="entry name" value="ERp29_C"/>
</dbReference>
<dbReference type="InterPro" id="IPR036356">
    <property type="entry name" value="ERp29_C_sf"/>
</dbReference>
<name>A0A9P7ZNG4_9HYPO</name>
<dbReference type="PANTHER" id="PTHR45672:SF11">
    <property type="entry name" value="PROTEIN DISULFIDE-ISOMERASE C17H9.14C"/>
    <property type="match status" value="1"/>
</dbReference>
<dbReference type="PROSITE" id="PS00194">
    <property type="entry name" value="THIOREDOXIN_1"/>
    <property type="match status" value="2"/>
</dbReference>
<dbReference type="Pfam" id="PF00085">
    <property type="entry name" value="Thioredoxin"/>
    <property type="match status" value="2"/>
</dbReference>
<feature type="chain" id="PRO_5040139240" description="protein disulfide-isomerase" evidence="10">
    <location>
        <begin position="18"/>
        <end position="374"/>
    </location>
</feature>
<feature type="domain" description="Thioredoxin" evidence="11">
    <location>
        <begin position="1"/>
        <end position="129"/>
    </location>
</feature>
<dbReference type="InterPro" id="IPR013766">
    <property type="entry name" value="Thioredoxin_domain"/>
</dbReference>
<accession>A0A9P7ZNG4</accession>
<organism evidence="12 13">
    <name type="scientific">Emericellopsis atlantica</name>
    <dbReference type="NCBI Taxonomy" id="2614577"/>
    <lineage>
        <taxon>Eukaryota</taxon>
        <taxon>Fungi</taxon>
        <taxon>Dikarya</taxon>
        <taxon>Ascomycota</taxon>
        <taxon>Pezizomycotina</taxon>
        <taxon>Sordariomycetes</taxon>
        <taxon>Hypocreomycetidae</taxon>
        <taxon>Hypocreales</taxon>
        <taxon>Bionectriaceae</taxon>
        <taxon>Emericellopsis</taxon>
    </lineage>
</organism>
<proteinExistence type="inferred from homology"/>
<evidence type="ECO:0000256" key="6">
    <source>
        <dbReference type="ARBA" id="ARBA00023157"/>
    </source>
</evidence>
<dbReference type="Pfam" id="PF07749">
    <property type="entry name" value="ERp29"/>
    <property type="match status" value="1"/>
</dbReference>
<dbReference type="InterPro" id="IPR017937">
    <property type="entry name" value="Thioredoxin_CS"/>
</dbReference>
<comment type="caution">
    <text evidence="12">The sequence shown here is derived from an EMBL/GenBank/DDBJ whole genome shotgun (WGS) entry which is preliminary data.</text>
</comment>
<dbReference type="PROSITE" id="PS51352">
    <property type="entry name" value="THIOREDOXIN_2"/>
    <property type="match status" value="2"/>
</dbReference>
<keyword evidence="13" id="KW-1185">Reference proteome</keyword>
<dbReference type="NCBIfam" id="TIGR01126">
    <property type="entry name" value="pdi_dom"/>
    <property type="match status" value="2"/>
</dbReference>
<dbReference type="Gene3D" id="3.40.30.10">
    <property type="entry name" value="Glutaredoxin"/>
    <property type="match status" value="2"/>
</dbReference>
<dbReference type="GO" id="GO:0006457">
    <property type="term" value="P:protein folding"/>
    <property type="evidence" value="ECO:0007669"/>
    <property type="project" value="TreeGrafter"/>
</dbReference>
<reference evidence="12" key="1">
    <citation type="journal article" date="2021" name="IMA Fungus">
        <title>Genomic characterization of three marine fungi, including Emericellopsis atlantica sp. nov. with signatures of a generalist lifestyle and marine biomass degradation.</title>
        <authorList>
            <person name="Hagestad O.C."/>
            <person name="Hou L."/>
            <person name="Andersen J.H."/>
            <person name="Hansen E.H."/>
            <person name="Altermark B."/>
            <person name="Li C."/>
            <person name="Kuhnert E."/>
            <person name="Cox R.J."/>
            <person name="Crous P.W."/>
            <person name="Spatafora J.W."/>
            <person name="Lail K."/>
            <person name="Amirebrahimi M."/>
            <person name="Lipzen A."/>
            <person name="Pangilinan J."/>
            <person name="Andreopoulos W."/>
            <person name="Hayes R.D."/>
            <person name="Ng V."/>
            <person name="Grigoriev I.V."/>
            <person name="Jackson S.A."/>
            <person name="Sutton T.D.S."/>
            <person name="Dobson A.D.W."/>
            <person name="Rama T."/>
        </authorList>
    </citation>
    <scope>NUCLEOTIDE SEQUENCE</scope>
    <source>
        <strain evidence="12">TS7</strain>
    </source>
</reference>
<dbReference type="SUPFAM" id="SSF52833">
    <property type="entry name" value="Thioredoxin-like"/>
    <property type="match status" value="2"/>
</dbReference>
<keyword evidence="7" id="KW-0413">Isomerase</keyword>
<dbReference type="OrthoDB" id="10264505at2759"/>
<keyword evidence="8" id="KW-0676">Redox-active center</keyword>
<dbReference type="GO" id="GO:0003756">
    <property type="term" value="F:protein disulfide isomerase activity"/>
    <property type="evidence" value="ECO:0007669"/>
    <property type="project" value="UniProtKB-EC"/>
</dbReference>
<dbReference type="CDD" id="cd00238">
    <property type="entry name" value="ERp29c"/>
    <property type="match status" value="1"/>
</dbReference>
<dbReference type="EC" id="5.3.4.1" evidence="3"/>
<protein>
    <recommendedName>
        <fullName evidence="3">protein disulfide-isomerase</fullName>
        <ecNumber evidence="3">5.3.4.1</ecNumber>
    </recommendedName>
</protein>
<evidence type="ECO:0000256" key="4">
    <source>
        <dbReference type="ARBA" id="ARBA00022729"/>
    </source>
</evidence>
<dbReference type="AlphaFoldDB" id="A0A9P7ZNG4"/>
<evidence type="ECO:0000256" key="2">
    <source>
        <dbReference type="ARBA" id="ARBA00006347"/>
    </source>
</evidence>
<comment type="similarity">
    <text evidence="2 9">Belongs to the protein disulfide isomerase family.</text>
</comment>
<evidence type="ECO:0000313" key="12">
    <source>
        <dbReference type="EMBL" id="KAG9255353.1"/>
    </source>
</evidence>
<keyword evidence="5" id="KW-0677">Repeat</keyword>
<dbReference type="RefSeq" id="XP_046119277.1">
    <property type="nucleotide sequence ID" value="XM_046263311.1"/>
</dbReference>
<evidence type="ECO:0000256" key="1">
    <source>
        <dbReference type="ARBA" id="ARBA00001182"/>
    </source>
</evidence>
<sequence length="374" mass="40900">MLLKHFFFSALAATAAARSQVIDLIPSNFDDVVLKSGKPTLVEFFAPWCGHCKKLAPIWEDLAVTYENAKDKIQIAKVDADANRELGKRFGIQGFPTLKYFDGKSDKPEEYKSGRDLESLTAFIEDKTGIKSKKKQELPSDLTLLTDDTFNAAVGQDKHAMVAFTAPWCGHCKKLAPTWETVATDFSSDSSVLIAKVDADSPKGKATAKAHGVSGYPTILYFAPGSKEGIKYTGGRSEEDLLAFVNEKAGTHRLPGGSLNITAGTIDALDAVLLKLTGSNIAEISTEVSAEAEKLKETAQYKYAEYYVRVFTKLGESDTYVAKELARLDGILTKGGLAPAKRDELQSKVNVLRKFMAQLAEKVQEKVQEIKDEL</sequence>
<dbReference type="Gene3D" id="1.20.1150.12">
    <property type="entry name" value="Endoplasmic reticulum resident protein 29, C-terminal domain"/>
    <property type="match status" value="1"/>
</dbReference>
<dbReference type="GO" id="GO:0005783">
    <property type="term" value="C:endoplasmic reticulum"/>
    <property type="evidence" value="ECO:0007669"/>
    <property type="project" value="InterPro"/>
</dbReference>
<dbReference type="Proteomes" id="UP000887229">
    <property type="component" value="Unassembled WGS sequence"/>
</dbReference>
<evidence type="ECO:0000256" key="7">
    <source>
        <dbReference type="ARBA" id="ARBA00023235"/>
    </source>
</evidence>
<comment type="catalytic activity">
    <reaction evidence="1">
        <text>Catalyzes the rearrangement of -S-S- bonds in proteins.</text>
        <dbReference type="EC" id="5.3.4.1"/>
    </reaction>
</comment>
<dbReference type="SUPFAM" id="SSF47933">
    <property type="entry name" value="ERP29 C domain-like"/>
    <property type="match status" value="1"/>
</dbReference>
<dbReference type="GeneID" id="70294214"/>
<gene>
    <name evidence="12" type="ORF">F5Z01DRAFT_652887</name>
</gene>
<feature type="signal peptide" evidence="10">
    <location>
        <begin position="1"/>
        <end position="17"/>
    </location>
</feature>